<protein>
    <submittedName>
        <fullName evidence="1">5'-nucleotidase</fullName>
        <ecNumber evidence="1">3.1.3.5</ecNumber>
    </submittedName>
</protein>
<accession>A0A136WI80</accession>
<dbReference type="NCBIfam" id="TIGR01549">
    <property type="entry name" value="HAD-SF-IA-v1"/>
    <property type="match status" value="1"/>
</dbReference>
<dbReference type="EMBL" id="LRVM01000001">
    <property type="protein sequence ID" value="KXL54393.1"/>
    <property type="molecule type" value="Genomic_DNA"/>
</dbReference>
<name>A0A136WI80_9FIRM</name>
<dbReference type="InterPro" id="IPR050155">
    <property type="entry name" value="HAD-like_hydrolase_sf"/>
</dbReference>
<dbReference type="PANTHER" id="PTHR43434">
    <property type="entry name" value="PHOSPHOGLYCOLATE PHOSPHATASE"/>
    <property type="match status" value="1"/>
</dbReference>
<dbReference type="EC" id="3.1.3.5" evidence="1"/>
<sequence length="216" mass="24313">MKKLQQKVILFDLDGTLTDSAEGVIRSAQHMQEKMGIPKWVDADLRFIVGPPLMRTFTEDFKMSVEEAQKALEYFRERYATVGLFENKVYDGIPEMLEELGKKGKRLAVATSKKEETAVRILKHFGIDEFFEVIGGDNREIGRDTKGKVIEYVLETMKVEKEDAIMVGDRKFDVEGAHLVGIPCVAVEFGYGDKAEFDACGADYIAATPKAVEELF</sequence>
<dbReference type="Proteomes" id="UP000070539">
    <property type="component" value="Unassembled WGS sequence"/>
</dbReference>
<dbReference type="GO" id="GO:0005829">
    <property type="term" value="C:cytosol"/>
    <property type="evidence" value="ECO:0007669"/>
    <property type="project" value="TreeGrafter"/>
</dbReference>
<proteinExistence type="predicted"/>
<dbReference type="Pfam" id="PF13419">
    <property type="entry name" value="HAD_2"/>
    <property type="match status" value="1"/>
</dbReference>
<dbReference type="InterPro" id="IPR023214">
    <property type="entry name" value="HAD_sf"/>
</dbReference>
<keyword evidence="3" id="KW-1185">Reference proteome</keyword>
<reference evidence="1 3" key="1">
    <citation type="submission" date="2016-01" db="EMBL/GenBank/DDBJ databases">
        <title>Genome sequence of Clostridium neopropionicum X4, DSM-3847.</title>
        <authorList>
            <person name="Poehlein A."/>
            <person name="Beck M.H."/>
            <person name="Bengelsdorf F.R."/>
            <person name="Daniel R."/>
            <person name="Duerre P."/>
        </authorList>
    </citation>
    <scope>NUCLEOTIDE SEQUENCE [LARGE SCALE GENOMIC DNA]</scope>
    <source>
        <strain evidence="1 3">DSM-3847</strain>
    </source>
</reference>
<dbReference type="InterPro" id="IPR023198">
    <property type="entry name" value="PGP-like_dom2"/>
</dbReference>
<dbReference type="FunFam" id="3.40.50.1000:FF:000022">
    <property type="entry name" value="Phosphoglycolate phosphatase"/>
    <property type="match status" value="1"/>
</dbReference>
<dbReference type="Gene3D" id="3.40.50.1000">
    <property type="entry name" value="HAD superfamily/HAD-like"/>
    <property type="match status" value="1"/>
</dbReference>
<dbReference type="PATRIC" id="fig|36847.3.peg.459"/>
<dbReference type="GO" id="GO:0008253">
    <property type="term" value="F:5'-nucleotidase activity"/>
    <property type="evidence" value="ECO:0007669"/>
    <property type="project" value="UniProtKB-EC"/>
</dbReference>
<dbReference type="InterPro" id="IPR006439">
    <property type="entry name" value="HAD-SF_hydro_IA"/>
</dbReference>
<evidence type="ECO:0000313" key="1">
    <source>
        <dbReference type="EMBL" id="KXL54268.1"/>
    </source>
</evidence>
<dbReference type="OrthoDB" id="9792518at2"/>
<dbReference type="InterPro" id="IPR041492">
    <property type="entry name" value="HAD_2"/>
</dbReference>
<dbReference type="Gene3D" id="1.10.150.240">
    <property type="entry name" value="Putative phosphatase, domain 2"/>
    <property type="match status" value="1"/>
</dbReference>
<gene>
    <name evidence="1" type="ORF">CLNEO_03700</name>
    <name evidence="2" type="ORF">CLNEO_04990</name>
</gene>
<comment type="caution">
    <text evidence="1">The sequence shown here is derived from an EMBL/GenBank/DDBJ whole genome shotgun (WGS) entry which is preliminary data.</text>
</comment>
<dbReference type="RefSeq" id="WP_066083900.1">
    <property type="nucleotide sequence ID" value="NZ_LRVM01000001.1"/>
</dbReference>
<evidence type="ECO:0000313" key="3">
    <source>
        <dbReference type="Proteomes" id="UP000070539"/>
    </source>
</evidence>
<dbReference type="SUPFAM" id="SSF56784">
    <property type="entry name" value="HAD-like"/>
    <property type="match status" value="1"/>
</dbReference>
<keyword evidence="1" id="KW-0378">Hydrolase</keyword>
<dbReference type="STRING" id="36847.CLNEO_03700"/>
<dbReference type="AlphaFoldDB" id="A0A136WI80"/>
<evidence type="ECO:0000313" key="2">
    <source>
        <dbReference type="EMBL" id="KXL54393.1"/>
    </source>
</evidence>
<organism evidence="1 3">
    <name type="scientific">Anaerotignum neopropionicum</name>
    <dbReference type="NCBI Taxonomy" id="36847"/>
    <lineage>
        <taxon>Bacteria</taxon>
        <taxon>Bacillati</taxon>
        <taxon>Bacillota</taxon>
        <taxon>Clostridia</taxon>
        <taxon>Lachnospirales</taxon>
        <taxon>Anaerotignaceae</taxon>
        <taxon>Anaerotignum</taxon>
    </lineage>
</organism>
<dbReference type="InterPro" id="IPR036412">
    <property type="entry name" value="HAD-like_sf"/>
</dbReference>
<dbReference type="GO" id="GO:0004713">
    <property type="term" value="F:protein tyrosine kinase activity"/>
    <property type="evidence" value="ECO:0007669"/>
    <property type="project" value="TreeGrafter"/>
</dbReference>
<dbReference type="EMBL" id="LRVM01000001">
    <property type="protein sequence ID" value="KXL54268.1"/>
    <property type="molecule type" value="Genomic_DNA"/>
</dbReference>
<dbReference type="PANTHER" id="PTHR43434:SF20">
    <property type="entry name" value="5'-NUCLEOTIDASE"/>
    <property type="match status" value="1"/>
</dbReference>